<organism evidence="1 2">
    <name type="scientific">Chaetoceros tenuissimus</name>
    <dbReference type="NCBI Taxonomy" id="426638"/>
    <lineage>
        <taxon>Eukaryota</taxon>
        <taxon>Sar</taxon>
        <taxon>Stramenopiles</taxon>
        <taxon>Ochrophyta</taxon>
        <taxon>Bacillariophyta</taxon>
        <taxon>Coscinodiscophyceae</taxon>
        <taxon>Chaetocerotophycidae</taxon>
        <taxon>Chaetocerotales</taxon>
        <taxon>Chaetocerotaceae</taxon>
        <taxon>Chaetoceros</taxon>
    </lineage>
</organism>
<protein>
    <submittedName>
        <fullName evidence="1">Uncharacterized protein</fullName>
    </submittedName>
</protein>
<accession>A0AAD3CKA0</accession>
<gene>
    <name evidence="1" type="ORF">CTEN210_02674</name>
</gene>
<keyword evidence="2" id="KW-1185">Reference proteome</keyword>
<name>A0AAD3CKA0_9STRA</name>
<evidence type="ECO:0000313" key="2">
    <source>
        <dbReference type="Proteomes" id="UP001054902"/>
    </source>
</evidence>
<comment type="caution">
    <text evidence="1">The sequence shown here is derived from an EMBL/GenBank/DDBJ whole genome shotgun (WGS) entry which is preliminary data.</text>
</comment>
<dbReference type="AlphaFoldDB" id="A0AAD3CKA0"/>
<reference evidence="1 2" key="1">
    <citation type="journal article" date="2021" name="Sci. Rep.">
        <title>The genome of the diatom Chaetoceros tenuissimus carries an ancient integrated fragment of an extant virus.</title>
        <authorList>
            <person name="Hongo Y."/>
            <person name="Kimura K."/>
            <person name="Takaki Y."/>
            <person name="Yoshida Y."/>
            <person name="Baba S."/>
            <person name="Kobayashi G."/>
            <person name="Nagasaki K."/>
            <person name="Hano T."/>
            <person name="Tomaru Y."/>
        </authorList>
    </citation>
    <scope>NUCLEOTIDE SEQUENCE [LARGE SCALE GENOMIC DNA]</scope>
    <source>
        <strain evidence="1 2">NIES-3715</strain>
    </source>
</reference>
<dbReference type="EMBL" id="BLLK01000022">
    <property type="protein sequence ID" value="GFH46200.1"/>
    <property type="molecule type" value="Genomic_DNA"/>
</dbReference>
<evidence type="ECO:0000313" key="1">
    <source>
        <dbReference type="EMBL" id="GFH46200.1"/>
    </source>
</evidence>
<sequence length="364" mass="41171">MVHIQDRSHTNVVSSSDILIVPSISFQLSLITKKRDRHKKLSETKSWHSRFDCNLQAQNYKDQKDLAKMILQLKHIMLAHNDMLAFRSNEGSAPVGNSLRVVHSEHEQLATFDTKEACDASRKEVVHDKKDNFDHSSAPKVVILPETDNMKKLKKETKKDLLNCGGTGSYHGDFMSHIMHFHADVEKGKRLRKNLELVEAGAIAVWLPFRYYFKKTKDEDGRGGTSVEDVHVATAFVDWTMSGMQSTIESNQDALQSLALDKCTTSLLQHHRLVEKFWIESKNSIPSEIRGFAQEYNSSYPVLTDARKSGCPHRTISSFNQKMKPSVSKSIDTATTIQCLPMLVRAVVLIVLSLLQSEDEALCF</sequence>
<dbReference type="Proteomes" id="UP001054902">
    <property type="component" value="Unassembled WGS sequence"/>
</dbReference>
<proteinExistence type="predicted"/>